<dbReference type="GO" id="GO:0006887">
    <property type="term" value="P:exocytosis"/>
    <property type="evidence" value="ECO:0007669"/>
    <property type="project" value="TreeGrafter"/>
</dbReference>
<dbReference type="Ensembl" id="ENSNPET00000015535.1">
    <property type="protein sequence ID" value="ENSNPEP00000015159.1"/>
    <property type="gene ID" value="ENSNPEG00000011317.1"/>
</dbReference>
<reference evidence="2" key="1">
    <citation type="submission" date="2025-08" db="UniProtKB">
        <authorList>
            <consortium name="Ensembl"/>
        </authorList>
    </citation>
    <scope>IDENTIFICATION</scope>
</reference>
<name>A0A8C7EEW6_NOTPE</name>
<dbReference type="GO" id="GO:0005886">
    <property type="term" value="C:plasma membrane"/>
    <property type="evidence" value="ECO:0007669"/>
    <property type="project" value="TreeGrafter"/>
</dbReference>
<reference evidence="2" key="2">
    <citation type="submission" date="2025-09" db="UniProtKB">
        <authorList>
            <consortium name="Ensembl"/>
        </authorList>
    </citation>
    <scope>IDENTIFICATION</scope>
</reference>
<dbReference type="InterPro" id="IPR035892">
    <property type="entry name" value="C2_domain_sf"/>
</dbReference>
<dbReference type="SUPFAM" id="SSF49562">
    <property type="entry name" value="C2 domain (Calcium/lipid-binding domain, CaLB)"/>
    <property type="match status" value="1"/>
</dbReference>
<dbReference type="GO" id="GO:0042043">
    <property type="term" value="F:neurexin family protein binding"/>
    <property type="evidence" value="ECO:0007669"/>
    <property type="project" value="TreeGrafter"/>
</dbReference>
<dbReference type="Pfam" id="PF00168">
    <property type="entry name" value="C2"/>
    <property type="match status" value="1"/>
</dbReference>
<organism evidence="2 3">
    <name type="scientific">Nothoprocta perdicaria</name>
    <name type="common">Chilean tinamou</name>
    <name type="synonym">Crypturus perdicarius</name>
    <dbReference type="NCBI Taxonomy" id="30464"/>
    <lineage>
        <taxon>Eukaryota</taxon>
        <taxon>Metazoa</taxon>
        <taxon>Chordata</taxon>
        <taxon>Craniata</taxon>
        <taxon>Vertebrata</taxon>
        <taxon>Euteleostomi</taxon>
        <taxon>Archelosauria</taxon>
        <taxon>Archosauria</taxon>
        <taxon>Dinosauria</taxon>
        <taxon>Saurischia</taxon>
        <taxon>Theropoda</taxon>
        <taxon>Coelurosauria</taxon>
        <taxon>Aves</taxon>
        <taxon>Palaeognathae</taxon>
        <taxon>Tinamiformes</taxon>
        <taxon>Tinamidae</taxon>
        <taxon>Nothoprocta</taxon>
    </lineage>
</organism>
<dbReference type="SMART" id="SM00239">
    <property type="entry name" value="C2"/>
    <property type="match status" value="1"/>
</dbReference>
<proteinExistence type="predicted"/>
<dbReference type="GO" id="GO:0070382">
    <property type="term" value="C:exocytic vesicle"/>
    <property type="evidence" value="ECO:0007669"/>
    <property type="project" value="TreeGrafter"/>
</dbReference>
<dbReference type="Proteomes" id="UP000694420">
    <property type="component" value="Unplaced"/>
</dbReference>
<sequence>MFIHVKECRQLAYGDEAKKRSNPYVKTYLLPDKSRQGKHKTTIKRNTINPLYNELLKYEINKSLLLARTLQFSVWHHDRFGRNTFLGEVEIPMDSWNFDSQLEEFLPCMASKKI</sequence>
<dbReference type="PANTHER" id="PTHR45716">
    <property type="entry name" value="BITESIZE, ISOFORM I"/>
    <property type="match status" value="1"/>
</dbReference>
<protein>
    <recommendedName>
        <fullName evidence="1">C2 domain-containing protein</fullName>
    </recommendedName>
</protein>
<evidence type="ECO:0000259" key="1">
    <source>
        <dbReference type="PROSITE" id="PS50004"/>
    </source>
</evidence>
<evidence type="ECO:0000313" key="2">
    <source>
        <dbReference type="Ensembl" id="ENSNPEP00000015159.1"/>
    </source>
</evidence>
<evidence type="ECO:0000313" key="3">
    <source>
        <dbReference type="Proteomes" id="UP000694420"/>
    </source>
</evidence>
<dbReference type="PANTHER" id="PTHR45716:SF4">
    <property type="entry name" value="SYNAPTOTAGMIN-LIKE PROTEIN 4"/>
    <property type="match status" value="1"/>
</dbReference>
<dbReference type="Gene3D" id="2.60.40.150">
    <property type="entry name" value="C2 domain"/>
    <property type="match status" value="1"/>
</dbReference>
<dbReference type="PROSITE" id="PS50004">
    <property type="entry name" value="C2"/>
    <property type="match status" value="1"/>
</dbReference>
<dbReference type="AlphaFoldDB" id="A0A8C7EEW6"/>
<accession>A0A8C7EEW6</accession>
<feature type="domain" description="C2" evidence="1">
    <location>
        <begin position="1"/>
        <end position="106"/>
    </location>
</feature>
<dbReference type="InterPro" id="IPR000008">
    <property type="entry name" value="C2_dom"/>
</dbReference>
<keyword evidence="3" id="KW-1185">Reference proteome</keyword>